<accession>A0A556QMH0</accession>
<dbReference type="Pfam" id="PF10899">
    <property type="entry name" value="AbiGi"/>
    <property type="match status" value="1"/>
</dbReference>
<dbReference type="InterPro" id="IPR021223">
    <property type="entry name" value="AbiGi"/>
</dbReference>
<keyword evidence="2" id="KW-1185">Reference proteome</keyword>
<protein>
    <submittedName>
        <fullName evidence="1">Uncharacterized protein</fullName>
    </submittedName>
</protein>
<organism evidence="1 2">
    <name type="scientific">Rariglobus hedericola</name>
    <dbReference type="NCBI Taxonomy" id="2597822"/>
    <lineage>
        <taxon>Bacteria</taxon>
        <taxon>Pseudomonadati</taxon>
        <taxon>Verrucomicrobiota</taxon>
        <taxon>Opitutia</taxon>
        <taxon>Opitutales</taxon>
        <taxon>Opitutaceae</taxon>
        <taxon>Rariglobus</taxon>
    </lineage>
</organism>
<evidence type="ECO:0000313" key="2">
    <source>
        <dbReference type="Proteomes" id="UP000315648"/>
    </source>
</evidence>
<sequence>MSTAKTSSLFHFTKNVGTIQSILKNGFWPTLSLEDQTWLNQSHWAFPVVCFCDIPISRLTSHLNYYGNYGIGMSQEWAIEQGLSPVVYINSNSPFAGALHALANQKKKKSRNDFAAMAFTLGHTKPLKGKDKRNGRNHVHRNFYEECEWRYVPPIDIRSGSAPIDEKTYRNKKIRGQINESLKANYALEVKPEDIRYILLSKESEIPEMCDYFTRWLGHHSADSLKVLMTKIISVERILSDV</sequence>
<dbReference type="Proteomes" id="UP000315648">
    <property type="component" value="Unassembled WGS sequence"/>
</dbReference>
<dbReference type="AlphaFoldDB" id="A0A556QMH0"/>
<evidence type="ECO:0000313" key="1">
    <source>
        <dbReference type="EMBL" id="TSJ77792.1"/>
    </source>
</evidence>
<reference evidence="1 2" key="1">
    <citation type="submission" date="2019-07" db="EMBL/GenBank/DDBJ databases">
        <title>Description of 53C-WASEF.</title>
        <authorList>
            <person name="Pitt A."/>
            <person name="Hahn M.W."/>
        </authorList>
    </citation>
    <scope>NUCLEOTIDE SEQUENCE [LARGE SCALE GENOMIC DNA]</scope>
    <source>
        <strain evidence="1 2">53C-WASEF</strain>
    </source>
</reference>
<dbReference type="EMBL" id="VMBG01000001">
    <property type="protein sequence ID" value="TSJ77792.1"/>
    <property type="molecule type" value="Genomic_DNA"/>
</dbReference>
<comment type="caution">
    <text evidence="1">The sequence shown here is derived from an EMBL/GenBank/DDBJ whole genome shotgun (WGS) entry which is preliminary data.</text>
</comment>
<dbReference type="OrthoDB" id="680500at2"/>
<proteinExistence type="predicted"/>
<gene>
    <name evidence="1" type="ORF">FPL22_00350</name>
</gene>
<dbReference type="RefSeq" id="WP_144228134.1">
    <property type="nucleotide sequence ID" value="NZ_CBCRVV010000001.1"/>
</dbReference>
<name>A0A556QMH0_9BACT</name>